<keyword evidence="2" id="KW-1185">Reference proteome</keyword>
<protein>
    <submittedName>
        <fullName evidence="1">Uncharacterized protein</fullName>
    </submittedName>
</protein>
<reference evidence="1" key="1">
    <citation type="submission" date="2022-05" db="EMBL/GenBank/DDBJ databases">
        <authorList>
            <person name="Tuo L."/>
        </authorList>
    </citation>
    <scope>NUCLEOTIDE SEQUENCE</scope>
    <source>
        <strain evidence="1">BSK12Z-4</strain>
    </source>
</reference>
<proteinExistence type="predicted"/>
<dbReference type="RefSeq" id="WP_250825725.1">
    <property type="nucleotide sequence ID" value="NZ_JAMOIL010000001.1"/>
</dbReference>
<dbReference type="EMBL" id="JAMOIL010000001">
    <property type="protein sequence ID" value="MCM0618754.1"/>
    <property type="molecule type" value="Genomic_DNA"/>
</dbReference>
<dbReference type="InterPro" id="IPR054221">
    <property type="entry name" value="DUF6941"/>
</dbReference>
<gene>
    <name evidence="1" type="ORF">M8330_00430</name>
</gene>
<dbReference type="Pfam" id="PF22091">
    <property type="entry name" value="DUF6941"/>
    <property type="match status" value="1"/>
</dbReference>
<dbReference type="Proteomes" id="UP001139485">
    <property type="component" value="Unassembled WGS sequence"/>
</dbReference>
<comment type="caution">
    <text evidence="1">The sequence shown here is derived from an EMBL/GenBank/DDBJ whole genome shotgun (WGS) entry which is preliminary data.</text>
</comment>
<evidence type="ECO:0000313" key="1">
    <source>
        <dbReference type="EMBL" id="MCM0618754.1"/>
    </source>
</evidence>
<evidence type="ECO:0000313" key="2">
    <source>
        <dbReference type="Proteomes" id="UP001139485"/>
    </source>
</evidence>
<dbReference type="AlphaFoldDB" id="A0A9X2D481"/>
<accession>A0A9X2D481</accession>
<sequence length="138" mass="14752">MASIDYAFVADYAKVESQGTLTVVGASWTFVVADGFPTQRRMAVAGRIRGAMDEGPIPMRVTARGPGRTFEIVAGIDLVAGPDARPYGPERYVGHLFAIDMGIPLLQAGLYEVLVELPNEGLTKRLAFEAQLGGQPAE</sequence>
<organism evidence="1 2">
    <name type="scientific">Nocardioides bruguierae</name>
    <dbReference type="NCBI Taxonomy" id="2945102"/>
    <lineage>
        <taxon>Bacteria</taxon>
        <taxon>Bacillati</taxon>
        <taxon>Actinomycetota</taxon>
        <taxon>Actinomycetes</taxon>
        <taxon>Propionibacteriales</taxon>
        <taxon>Nocardioidaceae</taxon>
        <taxon>Nocardioides</taxon>
    </lineage>
</organism>
<name>A0A9X2D481_9ACTN</name>